<dbReference type="Proteomes" id="UP001380953">
    <property type="component" value="Unassembled WGS sequence"/>
</dbReference>
<keyword evidence="2" id="KW-1185">Reference proteome</keyword>
<sequence length="175" mass="19719">MENSKIVIRAALENDYAEVARLNTQLQRLHAQARPDLYRMPEEALPADSYTDWIGDAERFLWVAEITAESNVVPGSFPELSAYLLYHFEKKPGNCALQSRHVLFVDDLVVDERLRRSGIGTDLIRLLQQRAREASVDTIELNVAGFNGKAADFYETLGFSVQASRLEFGMAQKGL</sequence>
<comment type="caution">
    <text evidence="1">The sequence shown here is derived from an EMBL/GenBank/DDBJ whole genome shotgun (WGS) entry which is preliminary data.</text>
</comment>
<gene>
    <name evidence="1" type="ORF">WKI47_16335</name>
</gene>
<protein>
    <submittedName>
        <fullName evidence="1">GNAT family N-acetyltransferase</fullName>
    </submittedName>
</protein>
<name>A0ACC6PEW0_9BACL</name>
<evidence type="ECO:0000313" key="2">
    <source>
        <dbReference type="Proteomes" id="UP001380953"/>
    </source>
</evidence>
<reference evidence="1" key="1">
    <citation type="submission" date="2024-03" db="EMBL/GenBank/DDBJ databases">
        <title>Whole genome sequecning of epiphytes from Marcgravia umbellata leaves.</title>
        <authorList>
            <person name="Kumar G."/>
            <person name="Savka M.A."/>
        </authorList>
    </citation>
    <scope>NUCLEOTIDE SEQUENCE</scope>
    <source>
        <strain evidence="1">RIT_BL5</strain>
    </source>
</reference>
<accession>A0ACC6PEW0</accession>
<proteinExistence type="predicted"/>
<evidence type="ECO:0000313" key="1">
    <source>
        <dbReference type="EMBL" id="MEJ8305479.1"/>
    </source>
</evidence>
<dbReference type="EMBL" id="JBBKAR010000043">
    <property type="protein sequence ID" value="MEJ8305479.1"/>
    <property type="molecule type" value="Genomic_DNA"/>
</dbReference>
<organism evidence="1 2">
    <name type="scientific">Saccharibacillus sacchari</name>
    <dbReference type="NCBI Taxonomy" id="456493"/>
    <lineage>
        <taxon>Bacteria</taxon>
        <taxon>Bacillati</taxon>
        <taxon>Bacillota</taxon>
        <taxon>Bacilli</taxon>
        <taxon>Bacillales</taxon>
        <taxon>Paenibacillaceae</taxon>
        <taxon>Saccharibacillus</taxon>
    </lineage>
</organism>